<dbReference type="Proteomes" id="UP001057402">
    <property type="component" value="Chromosome 4"/>
</dbReference>
<dbReference type="EMBL" id="CM042883">
    <property type="protein sequence ID" value="KAI4375930.1"/>
    <property type="molecule type" value="Genomic_DNA"/>
</dbReference>
<keyword evidence="2" id="KW-1185">Reference proteome</keyword>
<comment type="caution">
    <text evidence="1">The sequence shown here is derived from an EMBL/GenBank/DDBJ whole genome shotgun (WGS) entry which is preliminary data.</text>
</comment>
<accession>A0ACB9RAI9</accession>
<evidence type="ECO:0000313" key="1">
    <source>
        <dbReference type="EMBL" id="KAI4375930.1"/>
    </source>
</evidence>
<name>A0ACB9RAI9_9MYRT</name>
<reference evidence="2" key="1">
    <citation type="journal article" date="2023" name="Front. Plant Sci.">
        <title>Chromosomal-level genome assembly of Melastoma candidum provides insights into trichome evolution.</title>
        <authorList>
            <person name="Zhong Y."/>
            <person name="Wu W."/>
            <person name="Sun C."/>
            <person name="Zou P."/>
            <person name="Liu Y."/>
            <person name="Dai S."/>
            <person name="Zhou R."/>
        </authorList>
    </citation>
    <scope>NUCLEOTIDE SEQUENCE [LARGE SCALE GENOMIC DNA]</scope>
</reference>
<gene>
    <name evidence="1" type="ORF">MLD38_013742</name>
</gene>
<protein>
    <submittedName>
        <fullName evidence="1">Uncharacterized protein</fullName>
    </submittedName>
</protein>
<evidence type="ECO:0000313" key="2">
    <source>
        <dbReference type="Proteomes" id="UP001057402"/>
    </source>
</evidence>
<organism evidence="1 2">
    <name type="scientific">Melastoma candidum</name>
    <dbReference type="NCBI Taxonomy" id="119954"/>
    <lineage>
        <taxon>Eukaryota</taxon>
        <taxon>Viridiplantae</taxon>
        <taxon>Streptophyta</taxon>
        <taxon>Embryophyta</taxon>
        <taxon>Tracheophyta</taxon>
        <taxon>Spermatophyta</taxon>
        <taxon>Magnoliopsida</taxon>
        <taxon>eudicotyledons</taxon>
        <taxon>Gunneridae</taxon>
        <taxon>Pentapetalae</taxon>
        <taxon>rosids</taxon>
        <taxon>malvids</taxon>
        <taxon>Myrtales</taxon>
        <taxon>Melastomataceae</taxon>
        <taxon>Melastomatoideae</taxon>
        <taxon>Melastomateae</taxon>
        <taxon>Melastoma</taxon>
    </lineage>
</organism>
<sequence length="327" mass="35874">MSSGRRSSMEPQIKNSLRKTPRDPPRCLGVGHRFCVVLTVVCVRVRLGFSRSSINREFEGKENGIDRFWKPSRVESPGPMKPTKHFKSSTISAVSKINASPRKKILAEKNELARCPWSSLNVSEEGSAARSEVEASESCQHIVSRSSSLRSRDSSTKKAAFHSEVQVIPSTDPDMLLCLEEEGELSQTVLFHMSDCDLDVTITDEMGETEEGLSFENPKDDAAEVKQAATKRPLLFTKSKLCLLILAALLLGIVTSGMHSPITISGVSIGNEWRDCEIIQEVGIGEYAKMNVDGAARNFGQLCGYSLDYIIGMINGNSGVQTADEEK</sequence>
<proteinExistence type="predicted"/>